<comment type="caution">
    <text evidence="1">The sequence shown here is derived from an EMBL/GenBank/DDBJ whole genome shotgun (WGS) entry which is preliminary data.</text>
</comment>
<dbReference type="RefSeq" id="WP_408130123.1">
    <property type="nucleotide sequence ID" value="NZ_JAQQDH010000005.1"/>
</dbReference>
<evidence type="ECO:0008006" key="3">
    <source>
        <dbReference type="Google" id="ProtNLM"/>
    </source>
</evidence>
<evidence type="ECO:0000313" key="1">
    <source>
        <dbReference type="EMBL" id="MFM0445467.1"/>
    </source>
</evidence>
<protein>
    <recommendedName>
        <fullName evidence="3">DUF3892 domain-containing protein</fullName>
    </recommendedName>
</protein>
<sequence>MRLVVRLRLPSTWQGRRWKEDYEIFECVVARIRGPEKTFTHGKHGATYIHADVDLPEKYRTQKLLDLWNPDGTYPVEVIVNHNRKTLAPFLASGDLEWDVREMA</sequence>
<name>A0ABW9C367_9BURK</name>
<organism evidence="1 2">
    <name type="scientific">Paraburkholderia strydomiana</name>
    <dbReference type="NCBI Taxonomy" id="1245417"/>
    <lineage>
        <taxon>Bacteria</taxon>
        <taxon>Pseudomonadati</taxon>
        <taxon>Pseudomonadota</taxon>
        <taxon>Betaproteobacteria</taxon>
        <taxon>Burkholderiales</taxon>
        <taxon>Burkholderiaceae</taxon>
        <taxon>Paraburkholderia</taxon>
    </lineage>
</organism>
<accession>A0ABW9C367</accession>
<keyword evidence="2" id="KW-1185">Reference proteome</keyword>
<evidence type="ECO:0000313" key="2">
    <source>
        <dbReference type="Proteomes" id="UP001629288"/>
    </source>
</evidence>
<proteinExistence type="predicted"/>
<dbReference type="EMBL" id="JAQQDH010000005">
    <property type="protein sequence ID" value="MFM0445467.1"/>
    <property type="molecule type" value="Genomic_DNA"/>
</dbReference>
<dbReference type="Proteomes" id="UP001629288">
    <property type="component" value="Unassembled WGS sequence"/>
</dbReference>
<reference evidence="1 2" key="1">
    <citation type="journal article" date="2024" name="Chem. Sci.">
        <title>Discovery of megapolipeptins by genome mining of a Burkholderiales bacteria collection.</title>
        <authorList>
            <person name="Paulo B.S."/>
            <person name="Recchia M.J.J."/>
            <person name="Lee S."/>
            <person name="Fergusson C.H."/>
            <person name="Romanowski S.B."/>
            <person name="Hernandez A."/>
            <person name="Krull N."/>
            <person name="Liu D.Y."/>
            <person name="Cavanagh H."/>
            <person name="Bos A."/>
            <person name="Gray C.A."/>
            <person name="Murphy B.T."/>
            <person name="Linington R.G."/>
            <person name="Eustaquio A.S."/>
        </authorList>
    </citation>
    <scope>NUCLEOTIDE SEQUENCE [LARGE SCALE GENOMIC DNA]</scope>
    <source>
        <strain evidence="1 2">RL17-379-BIB-C</strain>
    </source>
</reference>
<gene>
    <name evidence="1" type="ORF">PQR00_17885</name>
</gene>